<evidence type="ECO:0000313" key="3">
    <source>
        <dbReference type="EMBL" id="GAA0526266.1"/>
    </source>
</evidence>
<feature type="signal peptide" evidence="2">
    <location>
        <begin position="1"/>
        <end position="27"/>
    </location>
</feature>
<evidence type="ECO:0000313" key="4">
    <source>
        <dbReference type="Proteomes" id="UP001501706"/>
    </source>
</evidence>
<dbReference type="CDD" id="cd13602">
    <property type="entry name" value="PBP2_TRAP_BpDctp6_7"/>
    <property type="match status" value="1"/>
</dbReference>
<dbReference type="Proteomes" id="UP001501706">
    <property type="component" value="Unassembled WGS sequence"/>
</dbReference>
<dbReference type="InterPro" id="IPR018389">
    <property type="entry name" value="DctP_fam"/>
</dbReference>
<keyword evidence="1 2" id="KW-0732">Signal</keyword>
<evidence type="ECO:0000256" key="1">
    <source>
        <dbReference type="ARBA" id="ARBA00022729"/>
    </source>
</evidence>
<dbReference type="Pfam" id="PF03480">
    <property type="entry name" value="DctP"/>
    <property type="match status" value="1"/>
</dbReference>
<gene>
    <name evidence="3" type="ORF">GCM10009097_49810</name>
</gene>
<dbReference type="NCBIfam" id="NF037995">
    <property type="entry name" value="TRAP_S1"/>
    <property type="match status" value="1"/>
</dbReference>
<comment type="caution">
    <text evidence="3">The sequence shown here is derived from an EMBL/GenBank/DDBJ whole genome shotgun (WGS) entry which is preliminary data.</text>
</comment>
<name>A0ABP3MRX5_9BURK</name>
<protein>
    <submittedName>
        <fullName evidence="3">TRAP transporter substrate-binding protein</fullName>
    </submittedName>
</protein>
<dbReference type="PANTHER" id="PTHR33376">
    <property type="match status" value="1"/>
</dbReference>
<dbReference type="PANTHER" id="PTHR33376:SF4">
    <property type="entry name" value="SIALIC ACID-BINDING PERIPLASMIC PROTEIN SIAP"/>
    <property type="match status" value="1"/>
</dbReference>
<proteinExistence type="predicted"/>
<dbReference type="Gene3D" id="3.40.190.170">
    <property type="entry name" value="Bacterial extracellular solute-binding protein, family 7"/>
    <property type="match status" value="1"/>
</dbReference>
<sequence>MQRQSVSIRFRALLGATVLALGGTAAAQTRLDMAIAWPPGNFHTKNAMAFADAVDKATGGQVKITVHAGGVLGLKGPETLRAVRDGIVPMAEFNSPQQVGDAPLFALEAQPYLVADYGQLRALHDIMLPEYDKLLARFGQKRLYMTPWPEQYLFSKKPVAATADVKNIKVRVTDRVTSELIKHVGMSPVQMTFADMMPALASGGLDGVTTSASTAVDSRFWEFMKYAYKTNHVWSSNVATINLAAWNKLAPEQRAAIEKVARELEPAFWKASQEDDAKSVAVLRQHGMQVEPMPAAVTADLKKAAAEMVDAYGKRTPPVPALLKQYRDRAGASR</sequence>
<keyword evidence="4" id="KW-1185">Reference proteome</keyword>
<reference evidence="4" key="1">
    <citation type="journal article" date="2019" name="Int. J. Syst. Evol. Microbiol.">
        <title>The Global Catalogue of Microorganisms (GCM) 10K type strain sequencing project: providing services to taxonomists for standard genome sequencing and annotation.</title>
        <authorList>
            <consortium name="The Broad Institute Genomics Platform"/>
            <consortium name="The Broad Institute Genome Sequencing Center for Infectious Disease"/>
            <person name="Wu L."/>
            <person name="Ma J."/>
        </authorList>
    </citation>
    <scope>NUCLEOTIDE SEQUENCE [LARGE SCALE GENOMIC DNA]</scope>
    <source>
        <strain evidence="4">JCM 14330</strain>
    </source>
</reference>
<organism evidence="3 4">
    <name type="scientific">Pigmentiphaga daeguensis</name>
    <dbReference type="NCBI Taxonomy" id="414049"/>
    <lineage>
        <taxon>Bacteria</taxon>
        <taxon>Pseudomonadati</taxon>
        <taxon>Pseudomonadota</taxon>
        <taxon>Betaproteobacteria</taxon>
        <taxon>Burkholderiales</taxon>
        <taxon>Alcaligenaceae</taxon>
        <taxon>Pigmentiphaga</taxon>
    </lineage>
</organism>
<dbReference type="EMBL" id="BAAAEN010000026">
    <property type="protein sequence ID" value="GAA0526266.1"/>
    <property type="molecule type" value="Genomic_DNA"/>
</dbReference>
<dbReference type="RefSeq" id="WP_343928412.1">
    <property type="nucleotide sequence ID" value="NZ_BAAAEN010000026.1"/>
</dbReference>
<feature type="chain" id="PRO_5047318578" evidence="2">
    <location>
        <begin position="28"/>
        <end position="334"/>
    </location>
</feature>
<evidence type="ECO:0000256" key="2">
    <source>
        <dbReference type="SAM" id="SignalP"/>
    </source>
</evidence>
<dbReference type="InterPro" id="IPR038404">
    <property type="entry name" value="TRAP_DctP_sf"/>
</dbReference>
<accession>A0ABP3MRX5</accession>